<organism evidence="1 2">
    <name type="scientific">Bremia lactucae</name>
    <name type="common">Lettuce downy mildew</name>
    <dbReference type="NCBI Taxonomy" id="4779"/>
    <lineage>
        <taxon>Eukaryota</taxon>
        <taxon>Sar</taxon>
        <taxon>Stramenopiles</taxon>
        <taxon>Oomycota</taxon>
        <taxon>Peronosporomycetes</taxon>
        <taxon>Peronosporales</taxon>
        <taxon>Peronosporaceae</taxon>
        <taxon>Bremia</taxon>
    </lineage>
</organism>
<dbReference type="KEGG" id="blac:94347534"/>
<keyword evidence="2" id="KW-1185">Reference proteome</keyword>
<proteinExistence type="predicted"/>
<dbReference type="GeneID" id="94347534"/>
<comment type="caution">
    <text evidence="1">The sequence shown here is derived from an EMBL/GenBank/DDBJ whole genome shotgun (WGS) entry which is preliminary data.</text>
</comment>
<gene>
    <name evidence="1" type="ORF">CCR75_003770</name>
</gene>
<reference evidence="1 2" key="1">
    <citation type="journal article" date="2021" name="Genome Biol.">
        <title>AFLAP: assembly-free linkage analysis pipeline using k-mers from genome sequencing data.</title>
        <authorList>
            <person name="Fletcher K."/>
            <person name="Zhang L."/>
            <person name="Gil J."/>
            <person name="Han R."/>
            <person name="Cavanaugh K."/>
            <person name="Michelmore R."/>
        </authorList>
    </citation>
    <scope>NUCLEOTIDE SEQUENCE [LARGE SCALE GENOMIC DNA]</scope>
    <source>
        <strain evidence="1 2">SF5</strain>
    </source>
</reference>
<dbReference type="Proteomes" id="UP000294530">
    <property type="component" value="Unassembled WGS sequence"/>
</dbReference>
<dbReference type="EMBL" id="SHOA02000001">
    <property type="protein sequence ID" value="TDH73579.1"/>
    <property type="molecule type" value="Genomic_DNA"/>
</dbReference>
<accession>A0A976IKL8</accession>
<dbReference type="AlphaFoldDB" id="A0A976IKL8"/>
<sequence length="104" mass="11962">MPAKDFSVVHASSEDLCRVALQSTRSIHKFGEKFRSVIVIYLQQLNHLNSDHTIHSKQRIEMHENVLSGDSSDFYLVQLDRMIFNSAYRKQICVFETTSTAARS</sequence>
<evidence type="ECO:0000313" key="2">
    <source>
        <dbReference type="Proteomes" id="UP000294530"/>
    </source>
</evidence>
<dbReference type="RefSeq" id="XP_067823077.1">
    <property type="nucleotide sequence ID" value="XM_067961863.1"/>
</dbReference>
<evidence type="ECO:0000313" key="1">
    <source>
        <dbReference type="EMBL" id="TDH73579.1"/>
    </source>
</evidence>
<protein>
    <submittedName>
        <fullName evidence="1">Uncharacterized protein</fullName>
    </submittedName>
</protein>
<name>A0A976IKL8_BRELC</name>